<feature type="domain" description="Thioredoxin-like fold" evidence="3">
    <location>
        <begin position="140"/>
        <end position="257"/>
    </location>
</feature>
<dbReference type="SUPFAM" id="SSF52833">
    <property type="entry name" value="Thioredoxin-like"/>
    <property type="match status" value="1"/>
</dbReference>
<keyword evidence="5" id="KW-1185">Reference proteome</keyword>
<evidence type="ECO:0000259" key="3">
    <source>
        <dbReference type="Pfam" id="PF13098"/>
    </source>
</evidence>
<accession>A0A843S9T1</accession>
<proteinExistence type="predicted"/>
<evidence type="ECO:0000256" key="2">
    <source>
        <dbReference type="SAM" id="SignalP"/>
    </source>
</evidence>
<evidence type="ECO:0000313" key="5">
    <source>
        <dbReference type="Proteomes" id="UP000444318"/>
    </source>
</evidence>
<organism evidence="4 5">
    <name type="scientific">Rugamonas rivuli</name>
    <dbReference type="NCBI Taxonomy" id="2743358"/>
    <lineage>
        <taxon>Bacteria</taxon>
        <taxon>Pseudomonadati</taxon>
        <taxon>Pseudomonadota</taxon>
        <taxon>Betaproteobacteria</taxon>
        <taxon>Burkholderiales</taxon>
        <taxon>Oxalobacteraceae</taxon>
        <taxon>Telluria group</taxon>
        <taxon>Rugamonas</taxon>
    </lineage>
</organism>
<comment type="caution">
    <text evidence="4">The sequence shown here is derived from an EMBL/GenBank/DDBJ whole genome shotgun (WGS) entry which is preliminary data.</text>
</comment>
<evidence type="ECO:0000313" key="4">
    <source>
        <dbReference type="EMBL" id="MQA18961.1"/>
    </source>
</evidence>
<reference evidence="4 5" key="1">
    <citation type="submission" date="2019-10" db="EMBL/GenBank/DDBJ databases">
        <title>Two novel species isolated from a subtropical stream in China.</title>
        <authorList>
            <person name="Lu H."/>
        </authorList>
    </citation>
    <scope>NUCLEOTIDE SEQUENCE [LARGE SCALE GENOMIC DNA]</scope>
    <source>
        <strain evidence="4 5">FT103W</strain>
    </source>
</reference>
<dbReference type="Gene3D" id="3.40.30.10">
    <property type="entry name" value="Glutaredoxin"/>
    <property type="match status" value="1"/>
</dbReference>
<evidence type="ECO:0000256" key="1">
    <source>
        <dbReference type="SAM" id="MobiDB-lite"/>
    </source>
</evidence>
<sequence length="334" mass="36052">MNVFKQSFGQWRALGAVVGMAGAMLAPPAQADGRSATHNLLTNVARANRSLGITENDSRAVPTLVRGMYVLNDNKGAFVGIINEAGTIYGDAQGFQVFTTNGTPPRKMNSEELNDLRQEVMGAIEYDKLIKVTYGDGGGRKQVLFSAVDCGFCQRFEQELSKNGRGVNTTFYVLPSSLQELKGAGVAKWQTASRLWCAENGAAAWKKYWSTLDVAPGRTCEFDPKTAEQTGLNLKRILAGLGARIHGTPSILREDGSILNNEINMDFAYMNKAFGSDGLPKLAAAKQPQWLVAAADVPSSQNGDDAQQTAAQPGAQQSKKIKIDVKDALKKLFN</sequence>
<dbReference type="AlphaFoldDB" id="A0A843S9T1"/>
<dbReference type="InterPro" id="IPR012336">
    <property type="entry name" value="Thioredoxin-like_fold"/>
</dbReference>
<feature type="compositionally biased region" description="Low complexity" evidence="1">
    <location>
        <begin position="306"/>
        <end position="317"/>
    </location>
</feature>
<dbReference type="EMBL" id="WHUF01000002">
    <property type="protein sequence ID" value="MQA18961.1"/>
    <property type="molecule type" value="Genomic_DNA"/>
</dbReference>
<feature type="signal peptide" evidence="2">
    <location>
        <begin position="1"/>
        <end position="31"/>
    </location>
</feature>
<dbReference type="Pfam" id="PF13098">
    <property type="entry name" value="Thioredoxin_2"/>
    <property type="match status" value="1"/>
</dbReference>
<keyword evidence="2" id="KW-0732">Signal</keyword>
<feature type="region of interest" description="Disordered" evidence="1">
    <location>
        <begin position="296"/>
        <end position="320"/>
    </location>
</feature>
<gene>
    <name evidence="4" type="ORF">GEV01_05470</name>
</gene>
<protein>
    <submittedName>
        <fullName evidence="4">Thioredoxin fold domain-containing protein</fullName>
    </submittedName>
</protein>
<feature type="chain" id="PRO_5032750293" evidence="2">
    <location>
        <begin position="32"/>
        <end position="334"/>
    </location>
</feature>
<name>A0A843S9T1_9BURK</name>
<dbReference type="InterPro" id="IPR036249">
    <property type="entry name" value="Thioredoxin-like_sf"/>
</dbReference>
<dbReference type="RefSeq" id="WP_152802444.1">
    <property type="nucleotide sequence ID" value="NZ_WHUF01000002.1"/>
</dbReference>
<dbReference type="Proteomes" id="UP000444318">
    <property type="component" value="Unassembled WGS sequence"/>
</dbReference>